<dbReference type="InterPro" id="IPR038375">
    <property type="entry name" value="NDUFAF7_sf"/>
</dbReference>
<dbReference type="STRING" id="1742973.COMA2_20462"/>
<keyword evidence="1" id="KW-0489">Methyltransferase</keyword>
<dbReference type="EMBL" id="CZPZ01000012">
    <property type="protein sequence ID" value="CUS35822.1"/>
    <property type="molecule type" value="Genomic_DNA"/>
</dbReference>
<evidence type="ECO:0000256" key="2">
    <source>
        <dbReference type="ARBA" id="ARBA00022679"/>
    </source>
</evidence>
<gene>
    <name evidence="3" type="ORF">COMA2_20462</name>
</gene>
<organism evidence="3 4">
    <name type="scientific">Candidatus Nitrospira nitrificans</name>
    <dbReference type="NCBI Taxonomy" id="1742973"/>
    <lineage>
        <taxon>Bacteria</taxon>
        <taxon>Pseudomonadati</taxon>
        <taxon>Nitrospirota</taxon>
        <taxon>Nitrospiria</taxon>
        <taxon>Nitrospirales</taxon>
        <taxon>Nitrospiraceae</taxon>
        <taxon>Nitrospira</taxon>
    </lineage>
</organism>
<accession>A0A0S4LFY7</accession>
<sequence length="398" mass="44725">MVNLELSVSTGHPELVATIASEIAASGPIPFVRFMELALYHPQFGYYMRPAQPAQERIGWRGDFYTSSDVHPILGQALAAQAEQMYRLLGQPHPFTIVEMGPGKGLLAKHILATCAHRYQSFFQHLRYVLIDRSPAMREVQRANLASWLDRAALLTWADDLPHLTPHGLSGLLLSNELVDSFPVHRVQVTAEGIKELWVDYRDGQFIECLRPLSSTTLADHLDRLRAEWPEGYRTEINLRALDWMEQVARHLDRGFVLTLDYGHTAQDLYRPDRKNGTFLCYFRQSVNEDPFLRIGDQDMTAHVDFSCLAATGEGQGLRTTGFTNQMSFLMGLGAEQMIAELEQDSPAFNAAVHLLRPNGMGTTFKVLIQHKGLARPELDGLRYKPFFGSALTTQSAA</sequence>
<protein>
    <recommendedName>
        <fullName evidence="5">Class I SAM-dependent methyltransferase</fullName>
    </recommendedName>
</protein>
<dbReference type="SUPFAM" id="SSF53335">
    <property type="entry name" value="S-adenosyl-L-methionine-dependent methyltransferases"/>
    <property type="match status" value="1"/>
</dbReference>
<dbReference type="Proteomes" id="UP000198736">
    <property type="component" value="Unassembled WGS sequence"/>
</dbReference>
<dbReference type="GO" id="GO:0032259">
    <property type="term" value="P:methylation"/>
    <property type="evidence" value="ECO:0007669"/>
    <property type="project" value="UniProtKB-KW"/>
</dbReference>
<evidence type="ECO:0000313" key="4">
    <source>
        <dbReference type="Proteomes" id="UP000198736"/>
    </source>
</evidence>
<evidence type="ECO:0000256" key="1">
    <source>
        <dbReference type="ARBA" id="ARBA00022603"/>
    </source>
</evidence>
<name>A0A0S4LFY7_9BACT</name>
<dbReference type="GO" id="GO:0035243">
    <property type="term" value="F:protein-arginine omega-N symmetric methyltransferase activity"/>
    <property type="evidence" value="ECO:0007669"/>
    <property type="project" value="TreeGrafter"/>
</dbReference>
<evidence type="ECO:0008006" key="5">
    <source>
        <dbReference type="Google" id="ProtNLM"/>
    </source>
</evidence>
<reference evidence="4" key="1">
    <citation type="submission" date="2015-10" db="EMBL/GenBank/DDBJ databases">
        <authorList>
            <person name="Luecker S."/>
            <person name="Luecker S."/>
        </authorList>
    </citation>
    <scope>NUCLEOTIDE SEQUENCE [LARGE SCALE GENOMIC DNA]</scope>
</reference>
<keyword evidence="2" id="KW-0808">Transferase</keyword>
<evidence type="ECO:0000313" key="3">
    <source>
        <dbReference type="EMBL" id="CUS35822.1"/>
    </source>
</evidence>
<dbReference type="PANTHER" id="PTHR12049:SF7">
    <property type="entry name" value="PROTEIN ARGININE METHYLTRANSFERASE NDUFAF7, MITOCHONDRIAL"/>
    <property type="match status" value="1"/>
</dbReference>
<dbReference type="InterPro" id="IPR003788">
    <property type="entry name" value="NDUFAF7"/>
</dbReference>
<dbReference type="AlphaFoldDB" id="A0A0S4LFY7"/>
<dbReference type="PANTHER" id="PTHR12049">
    <property type="entry name" value="PROTEIN ARGININE METHYLTRANSFERASE NDUFAF7, MITOCHONDRIAL"/>
    <property type="match status" value="1"/>
</dbReference>
<dbReference type="Gene3D" id="3.40.50.12710">
    <property type="match status" value="1"/>
</dbReference>
<proteinExistence type="predicted"/>
<keyword evidence="4" id="KW-1185">Reference proteome</keyword>
<dbReference type="Pfam" id="PF02636">
    <property type="entry name" value="Methyltransf_28"/>
    <property type="match status" value="1"/>
</dbReference>
<dbReference type="InterPro" id="IPR029063">
    <property type="entry name" value="SAM-dependent_MTases_sf"/>
</dbReference>